<feature type="compositionally biased region" description="Low complexity" evidence="2">
    <location>
        <begin position="40"/>
        <end position="62"/>
    </location>
</feature>
<reference evidence="3 4" key="1">
    <citation type="submission" date="2019-11" db="EMBL/GenBank/DDBJ databases">
        <authorList>
            <person name="Dong K."/>
        </authorList>
    </citation>
    <scope>NUCLEOTIDE SEQUENCE [LARGE SCALE GENOMIC DNA]</scope>
    <source>
        <strain evidence="3 4">JCM 17370</strain>
    </source>
</reference>
<dbReference type="PROSITE" id="PS51257">
    <property type="entry name" value="PROKAR_LIPOPROTEIN"/>
    <property type="match status" value="1"/>
</dbReference>
<sequence length="232" mass="25110">MRWPVPHFHIAVTAGLILGLGCGFHVLARPAPLPLRVQSDAPTVPAPDADPAEEAPAIEPAVPSEPTREARLREREDLNALFAELAQPDGETWARAESDILRIWSRSGSASMDLLAKRGEAAMDAGDNRAAIEHLTALTDHAPDYANGWYLLGVAYYLDGDLGPAVAAMAEVLKREPRHFGALTQLGSMFEELGDNARALQAYRASLKIHPHQQDAQDAVTRLEELTKGTDA</sequence>
<dbReference type="SMART" id="SM00028">
    <property type="entry name" value="TPR"/>
    <property type="match status" value="3"/>
</dbReference>
<dbReference type="Proteomes" id="UP000442533">
    <property type="component" value="Unassembled WGS sequence"/>
</dbReference>
<dbReference type="InterPro" id="IPR011990">
    <property type="entry name" value="TPR-like_helical_dom_sf"/>
</dbReference>
<protein>
    <submittedName>
        <fullName evidence="3">Tetratricopeptide repeat protein</fullName>
    </submittedName>
</protein>
<accession>A0A844H5Q7</accession>
<dbReference type="AlphaFoldDB" id="A0A844H5Q7"/>
<dbReference type="PROSITE" id="PS50005">
    <property type="entry name" value="TPR"/>
    <property type="match status" value="2"/>
</dbReference>
<dbReference type="OrthoDB" id="9815010at2"/>
<evidence type="ECO:0000256" key="1">
    <source>
        <dbReference type="PROSITE-ProRule" id="PRU00339"/>
    </source>
</evidence>
<dbReference type="RefSeq" id="WP_155063385.1">
    <property type="nucleotide sequence ID" value="NZ_WMIF01000004.1"/>
</dbReference>
<evidence type="ECO:0000313" key="4">
    <source>
        <dbReference type="Proteomes" id="UP000442533"/>
    </source>
</evidence>
<evidence type="ECO:0000256" key="2">
    <source>
        <dbReference type="SAM" id="MobiDB-lite"/>
    </source>
</evidence>
<comment type="caution">
    <text evidence="3">The sequence shown here is derived from an EMBL/GenBank/DDBJ whole genome shotgun (WGS) entry which is preliminary data.</text>
</comment>
<gene>
    <name evidence="3" type="ORF">GL279_04370</name>
</gene>
<proteinExistence type="predicted"/>
<dbReference type="SUPFAM" id="SSF48452">
    <property type="entry name" value="TPR-like"/>
    <property type="match status" value="1"/>
</dbReference>
<feature type="repeat" description="TPR" evidence="1">
    <location>
        <begin position="180"/>
        <end position="213"/>
    </location>
</feature>
<evidence type="ECO:0000313" key="3">
    <source>
        <dbReference type="EMBL" id="MTH33827.1"/>
    </source>
</evidence>
<organism evidence="3 4">
    <name type="scientific">Paracoccus limosus</name>
    <dbReference type="NCBI Taxonomy" id="913252"/>
    <lineage>
        <taxon>Bacteria</taxon>
        <taxon>Pseudomonadati</taxon>
        <taxon>Pseudomonadota</taxon>
        <taxon>Alphaproteobacteria</taxon>
        <taxon>Rhodobacterales</taxon>
        <taxon>Paracoccaceae</taxon>
        <taxon>Paracoccus</taxon>
    </lineage>
</organism>
<dbReference type="EMBL" id="WMIF01000004">
    <property type="protein sequence ID" value="MTH33827.1"/>
    <property type="molecule type" value="Genomic_DNA"/>
</dbReference>
<keyword evidence="4" id="KW-1185">Reference proteome</keyword>
<dbReference type="Gene3D" id="1.25.40.10">
    <property type="entry name" value="Tetratricopeptide repeat domain"/>
    <property type="match status" value="1"/>
</dbReference>
<dbReference type="InterPro" id="IPR019734">
    <property type="entry name" value="TPR_rpt"/>
</dbReference>
<dbReference type="Pfam" id="PF13181">
    <property type="entry name" value="TPR_8"/>
    <property type="match status" value="1"/>
</dbReference>
<feature type="region of interest" description="Disordered" evidence="2">
    <location>
        <begin position="38"/>
        <end position="68"/>
    </location>
</feature>
<dbReference type="Pfam" id="PF13432">
    <property type="entry name" value="TPR_16"/>
    <property type="match status" value="1"/>
</dbReference>
<feature type="repeat" description="TPR" evidence="1">
    <location>
        <begin position="146"/>
        <end position="179"/>
    </location>
</feature>
<name>A0A844H5Q7_9RHOB</name>
<keyword evidence="1" id="KW-0802">TPR repeat</keyword>